<dbReference type="Proteomes" id="UP000181962">
    <property type="component" value="Chromosome"/>
</dbReference>
<dbReference type="EMBL" id="CP017637">
    <property type="protein sequence ID" value="APG14488.1"/>
    <property type="molecule type" value="Genomic_DNA"/>
</dbReference>
<protein>
    <submittedName>
        <fullName evidence="1">Uncharacterized protein</fullName>
    </submittedName>
</protein>
<name>A0A1L3FMK1_BRAJP</name>
<organism evidence="1 2">
    <name type="scientific">Bradyrhizobium japonicum</name>
    <dbReference type="NCBI Taxonomy" id="375"/>
    <lineage>
        <taxon>Bacteria</taxon>
        <taxon>Pseudomonadati</taxon>
        <taxon>Pseudomonadota</taxon>
        <taxon>Alphaproteobacteria</taxon>
        <taxon>Hyphomicrobiales</taxon>
        <taxon>Nitrobacteraceae</taxon>
        <taxon>Bradyrhizobium</taxon>
    </lineage>
</organism>
<accession>A0A1L3FMK1</accession>
<evidence type="ECO:0000313" key="1">
    <source>
        <dbReference type="EMBL" id="APG14488.1"/>
    </source>
</evidence>
<reference evidence="1 2" key="1">
    <citation type="submission" date="2016-11" db="EMBL/GenBank/DDBJ databases">
        <title>Complete Genome Sequence of Bradyrhizobium sp. strain J5, an isolated from soybean nodule in Hokkaido.</title>
        <authorList>
            <person name="Kanehara K."/>
        </authorList>
    </citation>
    <scope>NUCLEOTIDE SEQUENCE [LARGE SCALE GENOMIC DNA]</scope>
    <source>
        <strain evidence="1 2">J5</strain>
    </source>
</reference>
<gene>
    <name evidence="1" type="ORF">BKD09_39660</name>
</gene>
<dbReference type="AlphaFoldDB" id="A0A1L3FMK1"/>
<sequence length="67" mass="7230">MNSNRLASTVASLNKVRSIKSVDASLGIKAKESARQTGNAGKRIDAHSPDFKQKMKSFHFANLLVSA</sequence>
<evidence type="ECO:0000313" key="2">
    <source>
        <dbReference type="Proteomes" id="UP000181962"/>
    </source>
</evidence>
<proteinExistence type="predicted"/>